<accession>A0ABQ7K6L3</accession>
<feature type="non-terminal residue" evidence="1">
    <location>
        <position position="1"/>
    </location>
</feature>
<feature type="non-terminal residue" evidence="1">
    <location>
        <position position="97"/>
    </location>
</feature>
<keyword evidence="2" id="KW-1185">Reference proteome</keyword>
<evidence type="ECO:0000313" key="2">
    <source>
        <dbReference type="Proteomes" id="UP001194696"/>
    </source>
</evidence>
<reference evidence="1 2" key="1">
    <citation type="journal article" date="2020" name="Fungal Divers.">
        <title>Resolving the Mortierellaceae phylogeny through synthesis of multi-gene phylogenetics and phylogenomics.</title>
        <authorList>
            <person name="Vandepol N."/>
            <person name="Liber J."/>
            <person name="Desiro A."/>
            <person name="Na H."/>
            <person name="Kennedy M."/>
            <person name="Barry K."/>
            <person name="Grigoriev I.V."/>
            <person name="Miller A.N."/>
            <person name="O'Donnell K."/>
            <person name="Stajich J.E."/>
            <person name="Bonito G."/>
        </authorList>
    </citation>
    <scope>NUCLEOTIDE SEQUENCE [LARGE SCALE GENOMIC DNA]</scope>
    <source>
        <strain evidence="1 2">AD045</strain>
    </source>
</reference>
<evidence type="ECO:0000313" key="1">
    <source>
        <dbReference type="EMBL" id="KAG0292327.1"/>
    </source>
</evidence>
<dbReference type="SUPFAM" id="SSF88723">
    <property type="entry name" value="PIN domain-like"/>
    <property type="match status" value="1"/>
</dbReference>
<protein>
    <submittedName>
        <fullName evidence="1">Uncharacterized protein</fullName>
    </submittedName>
</protein>
<comment type="caution">
    <text evidence="1">The sequence shown here is derived from an EMBL/GenBank/DDBJ whole genome shotgun (WGS) entry which is preliminary data.</text>
</comment>
<organism evidence="1 2">
    <name type="scientific">Linnemannia gamsii</name>
    <dbReference type="NCBI Taxonomy" id="64522"/>
    <lineage>
        <taxon>Eukaryota</taxon>
        <taxon>Fungi</taxon>
        <taxon>Fungi incertae sedis</taxon>
        <taxon>Mucoromycota</taxon>
        <taxon>Mortierellomycotina</taxon>
        <taxon>Mortierellomycetes</taxon>
        <taxon>Mortierellales</taxon>
        <taxon>Mortierellaceae</taxon>
        <taxon>Linnemannia</taxon>
    </lineage>
</organism>
<dbReference type="InterPro" id="IPR029060">
    <property type="entry name" value="PIN-like_dom_sf"/>
</dbReference>
<dbReference type="EMBL" id="JAAAIM010000202">
    <property type="protein sequence ID" value="KAG0292327.1"/>
    <property type="molecule type" value="Genomic_DNA"/>
</dbReference>
<proteinExistence type="predicted"/>
<dbReference type="Proteomes" id="UP001194696">
    <property type="component" value="Unassembled WGS sequence"/>
</dbReference>
<sequence>SDADELQNEAAANVFKAADEIIIPTHVLCELVWVLTSLYKLTTEKIQSVVKMMLDSDPKLNIKEDEVEAGLKMMQRGGDFADGVNAYTGKAMTRGNT</sequence>
<name>A0ABQ7K6L3_9FUNG</name>
<gene>
    <name evidence="1" type="ORF">BGZ96_004320</name>
</gene>